<dbReference type="InterPro" id="IPR014710">
    <property type="entry name" value="RmlC-like_jellyroll"/>
</dbReference>
<dbReference type="SUPFAM" id="SSF51215">
    <property type="entry name" value="Regulatory protein AraC"/>
    <property type="match status" value="1"/>
</dbReference>
<dbReference type="PANTHER" id="PTHR43280">
    <property type="entry name" value="ARAC-FAMILY TRANSCRIPTIONAL REGULATOR"/>
    <property type="match status" value="1"/>
</dbReference>
<dbReference type="PANTHER" id="PTHR43280:SF2">
    <property type="entry name" value="HTH-TYPE TRANSCRIPTIONAL REGULATOR EXSA"/>
    <property type="match status" value="1"/>
</dbReference>
<evidence type="ECO:0000256" key="1">
    <source>
        <dbReference type="ARBA" id="ARBA00023015"/>
    </source>
</evidence>
<dbReference type="PROSITE" id="PS01124">
    <property type="entry name" value="HTH_ARAC_FAMILY_2"/>
    <property type="match status" value="1"/>
</dbReference>
<dbReference type="GO" id="GO:0043565">
    <property type="term" value="F:sequence-specific DNA binding"/>
    <property type="evidence" value="ECO:0007669"/>
    <property type="project" value="InterPro"/>
</dbReference>
<dbReference type="InterPro" id="IPR037923">
    <property type="entry name" value="HTH-like"/>
</dbReference>
<dbReference type="Pfam" id="PF02311">
    <property type="entry name" value="AraC_binding"/>
    <property type="match status" value="1"/>
</dbReference>
<evidence type="ECO:0000313" key="6">
    <source>
        <dbReference type="Proteomes" id="UP000824175"/>
    </source>
</evidence>
<proteinExistence type="predicted"/>
<dbReference type="InterPro" id="IPR009057">
    <property type="entry name" value="Homeodomain-like_sf"/>
</dbReference>
<gene>
    <name evidence="5" type="ORF">IAD15_10665</name>
</gene>
<dbReference type="SMART" id="SM00342">
    <property type="entry name" value="HTH_ARAC"/>
    <property type="match status" value="1"/>
</dbReference>
<evidence type="ECO:0000256" key="3">
    <source>
        <dbReference type="ARBA" id="ARBA00023163"/>
    </source>
</evidence>
<reference evidence="5" key="1">
    <citation type="submission" date="2020-10" db="EMBL/GenBank/DDBJ databases">
        <authorList>
            <person name="Gilroy R."/>
        </authorList>
    </citation>
    <scope>NUCLEOTIDE SEQUENCE</scope>
    <source>
        <strain evidence="5">CHK195-11698</strain>
    </source>
</reference>
<protein>
    <submittedName>
        <fullName evidence="5">Helix-turn-helix transcriptional regulator</fullName>
    </submittedName>
</protein>
<dbReference type="Gene3D" id="1.10.10.60">
    <property type="entry name" value="Homeodomain-like"/>
    <property type="match status" value="2"/>
</dbReference>
<sequence>MKPFYQQIQKTEGLPFNLVVFDSQSDPNLHIYPKHWHEHLEMTVTLKGKGIAWIDGETFFIQDHNIFIINPKSLHYVHGIAPYHSTYGYSLQIDLAYFEPFFPDIIKQYYPTCSSEITDAIIQAVVQLHQMILRKEDRFNLLCQLIQILKILNQQKSDAQDTIRSQKHKDRILAILNFIQDHYTEPLDIALLADEFHLSKGYLQKCFKEDFGQSVHSYILEIRMMHAIDDLKYTDLSILNIALKNGFPNVKSMIQAFKKQFSQTPGTFRKK</sequence>
<evidence type="ECO:0000256" key="2">
    <source>
        <dbReference type="ARBA" id="ARBA00023125"/>
    </source>
</evidence>
<dbReference type="Proteomes" id="UP000824175">
    <property type="component" value="Unassembled WGS sequence"/>
</dbReference>
<keyword evidence="2" id="KW-0238">DNA-binding</keyword>
<dbReference type="AlphaFoldDB" id="A0A9D1HS40"/>
<dbReference type="GO" id="GO:0003700">
    <property type="term" value="F:DNA-binding transcription factor activity"/>
    <property type="evidence" value="ECO:0007669"/>
    <property type="project" value="InterPro"/>
</dbReference>
<feature type="domain" description="HTH araC/xylS-type" evidence="4">
    <location>
        <begin position="173"/>
        <end position="271"/>
    </location>
</feature>
<dbReference type="EMBL" id="DVMJ01000094">
    <property type="protein sequence ID" value="HIU14509.1"/>
    <property type="molecule type" value="Genomic_DNA"/>
</dbReference>
<comment type="caution">
    <text evidence="5">The sequence shown here is derived from an EMBL/GenBank/DDBJ whole genome shotgun (WGS) entry which is preliminary data.</text>
</comment>
<dbReference type="Gene3D" id="2.60.120.10">
    <property type="entry name" value="Jelly Rolls"/>
    <property type="match status" value="1"/>
</dbReference>
<keyword evidence="1" id="KW-0805">Transcription regulation</keyword>
<keyword evidence="3" id="KW-0804">Transcription</keyword>
<evidence type="ECO:0000313" key="5">
    <source>
        <dbReference type="EMBL" id="HIU14509.1"/>
    </source>
</evidence>
<reference evidence="5" key="2">
    <citation type="journal article" date="2021" name="PeerJ">
        <title>Extensive microbial diversity within the chicken gut microbiome revealed by metagenomics and culture.</title>
        <authorList>
            <person name="Gilroy R."/>
            <person name="Ravi A."/>
            <person name="Getino M."/>
            <person name="Pursley I."/>
            <person name="Horton D.L."/>
            <person name="Alikhan N.F."/>
            <person name="Baker D."/>
            <person name="Gharbi K."/>
            <person name="Hall N."/>
            <person name="Watson M."/>
            <person name="Adriaenssens E.M."/>
            <person name="Foster-Nyarko E."/>
            <person name="Jarju S."/>
            <person name="Secka A."/>
            <person name="Antonio M."/>
            <person name="Oren A."/>
            <person name="Chaudhuri R.R."/>
            <person name="La Ragione R."/>
            <person name="Hildebrand F."/>
            <person name="Pallen M.J."/>
        </authorList>
    </citation>
    <scope>NUCLEOTIDE SEQUENCE</scope>
    <source>
        <strain evidence="5">CHK195-11698</strain>
    </source>
</reference>
<name>A0A9D1HS40_9FIRM</name>
<dbReference type="SUPFAM" id="SSF46689">
    <property type="entry name" value="Homeodomain-like"/>
    <property type="match status" value="2"/>
</dbReference>
<dbReference type="InterPro" id="IPR003313">
    <property type="entry name" value="AraC-bd"/>
</dbReference>
<evidence type="ECO:0000259" key="4">
    <source>
        <dbReference type="PROSITE" id="PS01124"/>
    </source>
</evidence>
<organism evidence="5 6">
    <name type="scientific">Candidatus Fimiplasma intestinipullorum</name>
    <dbReference type="NCBI Taxonomy" id="2840825"/>
    <lineage>
        <taxon>Bacteria</taxon>
        <taxon>Bacillati</taxon>
        <taxon>Bacillota</taxon>
        <taxon>Clostridia</taxon>
        <taxon>Eubacteriales</taxon>
        <taxon>Candidatus Fimiplasma</taxon>
    </lineage>
</organism>
<dbReference type="InterPro" id="IPR018060">
    <property type="entry name" value="HTH_AraC"/>
</dbReference>
<accession>A0A9D1HS40</accession>
<dbReference type="Pfam" id="PF12833">
    <property type="entry name" value="HTH_18"/>
    <property type="match status" value="1"/>
</dbReference>